<evidence type="ECO:0000259" key="12">
    <source>
        <dbReference type="Pfam" id="PF02517"/>
    </source>
</evidence>
<keyword evidence="3" id="KW-0645">Protease</keyword>
<dbReference type="InParanoid" id="A0A165BH22"/>
<comment type="catalytic activity">
    <reaction evidence="9">
        <text>Hydrolyzes the peptide bond -P2-(S-farnesyl or geranylgeranyl)C-P1'-P2'-P3'-COOH where P1' and P2' are amino acids with aliphatic sidechains and P3' is any C-terminal residue.</text>
        <dbReference type="EC" id="3.4.26.1"/>
    </reaction>
</comment>
<dbReference type="InterPro" id="IPR003675">
    <property type="entry name" value="Rce1/LyrA-like_dom"/>
</dbReference>
<evidence type="ECO:0000256" key="6">
    <source>
        <dbReference type="ARBA" id="ARBA00022824"/>
    </source>
</evidence>
<dbReference type="GeneID" id="63822176"/>
<evidence type="ECO:0000256" key="9">
    <source>
        <dbReference type="ARBA" id="ARBA00047280"/>
    </source>
</evidence>
<evidence type="ECO:0000256" key="4">
    <source>
        <dbReference type="ARBA" id="ARBA00022692"/>
    </source>
</evidence>
<evidence type="ECO:0000256" key="5">
    <source>
        <dbReference type="ARBA" id="ARBA00022801"/>
    </source>
</evidence>
<comment type="subcellular location">
    <subcellularLocation>
        <location evidence="1">Endoplasmic reticulum membrane</location>
        <topology evidence="1">Multi-pass membrane protein</topology>
    </subcellularLocation>
</comment>
<dbReference type="GO" id="GO:0005789">
    <property type="term" value="C:endoplasmic reticulum membrane"/>
    <property type="evidence" value="ECO:0007669"/>
    <property type="project" value="UniProtKB-SubCell"/>
</dbReference>
<keyword evidence="6" id="KW-0256">Endoplasmic reticulum</keyword>
<evidence type="ECO:0000313" key="14">
    <source>
        <dbReference type="Proteomes" id="UP000076871"/>
    </source>
</evidence>
<dbReference type="InterPro" id="IPR039731">
    <property type="entry name" value="Rce1"/>
</dbReference>
<evidence type="ECO:0000256" key="2">
    <source>
        <dbReference type="ARBA" id="ARBA00006897"/>
    </source>
</evidence>
<evidence type="ECO:0000256" key="10">
    <source>
        <dbReference type="ARBA" id="ARBA00049729"/>
    </source>
</evidence>
<dbReference type="EMBL" id="KV427671">
    <property type="protein sequence ID" value="KZT01039.1"/>
    <property type="molecule type" value="Genomic_DNA"/>
</dbReference>
<dbReference type="PANTHER" id="PTHR13046:SF0">
    <property type="entry name" value="CAAX PRENYL PROTEASE 2"/>
    <property type="match status" value="1"/>
</dbReference>
<protein>
    <recommendedName>
        <fullName evidence="10">intramembrane prenyl-peptidase Rce1</fullName>
        <ecNumber evidence="10">3.4.26.1</ecNumber>
    </recommendedName>
</protein>
<keyword evidence="14" id="KW-1185">Reference proteome</keyword>
<name>A0A165BH22_9APHY</name>
<reference evidence="13 14" key="1">
    <citation type="journal article" date="2016" name="Mol. Biol. Evol.">
        <title>Comparative Genomics of Early-Diverging Mushroom-Forming Fungi Provides Insights into the Origins of Lignocellulose Decay Capabilities.</title>
        <authorList>
            <person name="Nagy L.G."/>
            <person name="Riley R."/>
            <person name="Tritt A."/>
            <person name="Adam C."/>
            <person name="Daum C."/>
            <person name="Floudas D."/>
            <person name="Sun H."/>
            <person name="Yadav J.S."/>
            <person name="Pangilinan J."/>
            <person name="Larsson K.H."/>
            <person name="Matsuura K."/>
            <person name="Barry K."/>
            <person name="Labutti K."/>
            <person name="Kuo R."/>
            <person name="Ohm R.A."/>
            <person name="Bhattacharya S.S."/>
            <person name="Shirouzu T."/>
            <person name="Yoshinaga Y."/>
            <person name="Martin F.M."/>
            <person name="Grigoriev I.V."/>
            <person name="Hibbett D.S."/>
        </authorList>
    </citation>
    <scope>NUCLEOTIDE SEQUENCE [LARGE SCALE GENOMIC DNA]</scope>
    <source>
        <strain evidence="13 14">93-53</strain>
    </source>
</reference>
<accession>A0A165BH22</accession>
<dbReference type="EC" id="3.4.26.1" evidence="10"/>
<evidence type="ECO:0000256" key="3">
    <source>
        <dbReference type="ARBA" id="ARBA00022670"/>
    </source>
</evidence>
<keyword evidence="4 11" id="KW-0812">Transmembrane</keyword>
<evidence type="ECO:0000313" key="13">
    <source>
        <dbReference type="EMBL" id="KZT01039.1"/>
    </source>
</evidence>
<dbReference type="GO" id="GO:0004222">
    <property type="term" value="F:metalloendopeptidase activity"/>
    <property type="evidence" value="ECO:0007669"/>
    <property type="project" value="InterPro"/>
</dbReference>
<sequence>MPLVFLSPPISISTAHALAAFFACSYVGSLYISKNARLVFKNVSTKGLQNGQQRAKEDDERWRDDPDVIRARVVAACLSTVANCTVVLCVVWRRLKWQWNDLPTALETTVMRLGIDRAPTLAQNVVPCLITPVLFLGPLYGAWLAGTLPLQRNWSWRWNALPVFSTWQGLRNYIFGPLTEEVVFRACTLAVYHMAGASRRKMIFLTPLLFGFAHVHHAWEIFNRYGRGKAAAKRALLATTVQLTYTSLFGFHTTFLFLRTGSLLAPLSAHIFCNFMGLPQPNVELARFPARRYAIRIAYLLGIVGYIWTLGRWSHVDDCLYWPVEGAKLFY</sequence>
<organism evidence="13 14">
    <name type="scientific">Laetiporus sulphureus 93-53</name>
    <dbReference type="NCBI Taxonomy" id="1314785"/>
    <lineage>
        <taxon>Eukaryota</taxon>
        <taxon>Fungi</taxon>
        <taxon>Dikarya</taxon>
        <taxon>Basidiomycota</taxon>
        <taxon>Agaricomycotina</taxon>
        <taxon>Agaricomycetes</taxon>
        <taxon>Polyporales</taxon>
        <taxon>Laetiporus</taxon>
    </lineage>
</organism>
<keyword evidence="7 11" id="KW-1133">Transmembrane helix</keyword>
<dbReference type="OrthoDB" id="271604at2759"/>
<evidence type="ECO:0000256" key="7">
    <source>
        <dbReference type="ARBA" id="ARBA00022989"/>
    </source>
</evidence>
<keyword evidence="8 11" id="KW-0472">Membrane</keyword>
<gene>
    <name evidence="13" type="ORF">LAESUDRAFT_664729</name>
</gene>
<feature type="transmembrane region" description="Helical" evidence="11">
    <location>
        <begin position="293"/>
        <end position="311"/>
    </location>
</feature>
<feature type="transmembrane region" description="Helical" evidence="11">
    <location>
        <begin position="12"/>
        <end position="32"/>
    </location>
</feature>
<feature type="domain" description="CAAX prenyl protease 2/Lysostaphin resistance protein A-like" evidence="12">
    <location>
        <begin position="164"/>
        <end position="276"/>
    </location>
</feature>
<proteinExistence type="inferred from homology"/>
<dbReference type="STRING" id="1314785.A0A165BH22"/>
<dbReference type="AlphaFoldDB" id="A0A165BH22"/>
<evidence type="ECO:0000256" key="8">
    <source>
        <dbReference type="ARBA" id="ARBA00023136"/>
    </source>
</evidence>
<dbReference type="PANTHER" id="PTHR13046">
    <property type="entry name" value="PROTEASE U48 CAAX PRENYL PROTEASE RCE1"/>
    <property type="match status" value="1"/>
</dbReference>
<comment type="similarity">
    <text evidence="2">Belongs to the peptidase U48 family.</text>
</comment>
<dbReference type="FunCoup" id="A0A165BH22">
    <property type="interactions" value="333"/>
</dbReference>
<keyword evidence="5" id="KW-0378">Hydrolase</keyword>
<feature type="transmembrane region" description="Helical" evidence="11">
    <location>
        <begin position="202"/>
        <end position="219"/>
    </location>
</feature>
<dbReference type="Pfam" id="PF02517">
    <property type="entry name" value="Rce1-like"/>
    <property type="match status" value="1"/>
</dbReference>
<evidence type="ECO:0000256" key="11">
    <source>
        <dbReference type="SAM" id="Phobius"/>
    </source>
</evidence>
<dbReference type="Proteomes" id="UP000076871">
    <property type="component" value="Unassembled WGS sequence"/>
</dbReference>
<dbReference type="GO" id="GO:0071586">
    <property type="term" value="P:CAAX-box protein processing"/>
    <property type="evidence" value="ECO:0007669"/>
    <property type="project" value="InterPro"/>
</dbReference>
<feature type="transmembrane region" description="Helical" evidence="11">
    <location>
        <begin position="129"/>
        <end position="150"/>
    </location>
</feature>
<feature type="transmembrane region" description="Helical" evidence="11">
    <location>
        <begin position="73"/>
        <end position="93"/>
    </location>
</feature>
<dbReference type="RefSeq" id="XP_040758779.1">
    <property type="nucleotide sequence ID" value="XM_040905146.1"/>
</dbReference>
<evidence type="ECO:0000256" key="1">
    <source>
        <dbReference type="ARBA" id="ARBA00004477"/>
    </source>
</evidence>